<sequence>MTDTGGGGGGEEPAEPPPQDVAINTMHDKAIALEAILWSMTILSRNF</sequence>
<protein>
    <submittedName>
        <fullName evidence="2">Uncharacterized protein</fullName>
    </submittedName>
</protein>
<evidence type="ECO:0000313" key="3">
    <source>
        <dbReference type="Proteomes" id="UP001595887"/>
    </source>
</evidence>
<feature type="region of interest" description="Disordered" evidence="1">
    <location>
        <begin position="1"/>
        <end position="21"/>
    </location>
</feature>
<evidence type="ECO:0000313" key="2">
    <source>
        <dbReference type="EMBL" id="MFC4291407.1"/>
    </source>
</evidence>
<organism evidence="2 3">
    <name type="scientific">Sphingorhabdus arenilitoris</name>
    <dbReference type="NCBI Taxonomy" id="1490041"/>
    <lineage>
        <taxon>Bacteria</taxon>
        <taxon>Pseudomonadati</taxon>
        <taxon>Pseudomonadota</taxon>
        <taxon>Alphaproteobacteria</taxon>
        <taxon>Sphingomonadales</taxon>
        <taxon>Sphingomonadaceae</taxon>
        <taxon>Sphingorhabdus</taxon>
    </lineage>
</organism>
<accession>A0ABV8RDC2</accession>
<dbReference type="RefSeq" id="WP_381421223.1">
    <property type="nucleotide sequence ID" value="NZ_JBHSDH010000011.1"/>
</dbReference>
<feature type="compositionally biased region" description="Gly residues" evidence="1">
    <location>
        <begin position="1"/>
        <end position="11"/>
    </location>
</feature>
<name>A0ABV8RDC2_9SPHN</name>
<reference evidence="3" key="1">
    <citation type="journal article" date="2019" name="Int. J. Syst. Evol. Microbiol.">
        <title>The Global Catalogue of Microorganisms (GCM) 10K type strain sequencing project: providing services to taxonomists for standard genome sequencing and annotation.</title>
        <authorList>
            <consortium name="The Broad Institute Genomics Platform"/>
            <consortium name="The Broad Institute Genome Sequencing Center for Infectious Disease"/>
            <person name="Wu L."/>
            <person name="Ma J."/>
        </authorList>
    </citation>
    <scope>NUCLEOTIDE SEQUENCE [LARGE SCALE GENOMIC DNA]</scope>
    <source>
        <strain evidence="3">CECT 8531</strain>
    </source>
</reference>
<comment type="caution">
    <text evidence="2">The sequence shown here is derived from an EMBL/GenBank/DDBJ whole genome shotgun (WGS) entry which is preliminary data.</text>
</comment>
<dbReference type="Proteomes" id="UP001595887">
    <property type="component" value="Unassembled WGS sequence"/>
</dbReference>
<dbReference type="EMBL" id="JBHSDH010000011">
    <property type="protein sequence ID" value="MFC4291407.1"/>
    <property type="molecule type" value="Genomic_DNA"/>
</dbReference>
<proteinExistence type="predicted"/>
<keyword evidence="3" id="KW-1185">Reference proteome</keyword>
<gene>
    <name evidence="2" type="ORF">ACFOWX_03155</name>
</gene>
<evidence type="ECO:0000256" key="1">
    <source>
        <dbReference type="SAM" id="MobiDB-lite"/>
    </source>
</evidence>